<dbReference type="Gene3D" id="1.10.150.770">
    <property type="match status" value="1"/>
</dbReference>
<evidence type="ECO:0000256" key="8">
    <source>
        <dbReference type="ARBA" id="ARBA00022801"/>
    </source>
</evidence>
<dbReference type="UniPathway" id="UPA00219"/>
<comment type="subcellular location">
    <subcellularLocation>
        <location evidence="1">Membrane</location>
    </subcellularLocation>
</comment>
<evidence type="ECO:0000259" key="19">
    <source>
        <dbReference type="Pfam" id="PF03717"/>
    </source>
</evidence>
<feature type="domain" description="Penicillin-binding protein transpeptidase" evidence="18">
    <location>
        <begin position="259"/>
        <end position="560"/>
    </location>
</feature>
<comment type="function">
    <text evidence="16">Catalyzes cross-linking of the peptidoglycan cell wall at the division septum.</text>
</comment>
<evidence type="ECO:0000256" key="12">
    <source>
        <dbReference type="ARBA" id="ARBA00023136"/>
    </source>
</evidence>
<keyword evidence="13 16" id="KW-0717">Septation</keyword>
<dbReference type="GO" id="GO:0005886">
    <property type="term" value="C:plasma membrane"/>
    <property type="evidence" value="ECO:0007669"/>
    <property type="project" value="UniProtKB-UniRule"/>
</dbReference>
<evidence type="ECO:0000313" key="21">
    <source>
        <dbReference type="Proteomes" id="UP000062912"/>
    </source>
</evidence>
<dbReference type="Proteomes" id="UP000062912">
    <property type="component" value="Unassembled WGS sequence"/>
</dbReference>
<evidence type="ECO:0000256" key="7">
    <source>
        <dbReference type="ARBA" id="ARBA00022692"/>
    </source>
</evidence>
<evidence type="ECO:0000313" key="20">
    <source>
        <dbReference type="EMBL" id="KWF38141.1"/>
    </source>
</evidence>
<dbReference type="InterPro" id="IPR036138">
    <property type="entry name" value="PBP_dimer_sf"/>
</dbReference>
<proteinExistence type="inferred from homology"/>
<evidence type="ECO:0000256" key="5">
    <source>
        <dbReference type="ARBA" id="ARBA00022645"/>
    </source>
</evidence>
<dbReference type="OrthoDB" id="9789078at2"/>
<dbReference type="EC" id="3.4.16.4" evidence="16"/>
<dbReference type="Gene3D" id="3.40.710.10">
    <property type="entry name" value="DD-peptidase/beta-lactamase superfamily"/>
    <property type="match status" value="1"/>
</dbReference>
<dbReference type="SUPFAM" id="SSF56519">
    <property type="entry name" value="Penicillin binding protein dimerisation domain"/>
    <property type="match status" value="1"/>
</dbReference>
<feature type="active site" description="Acyl-ester intermediate" evidence="16">
    <location>
        <position position="306"/>
    </location>
</feature>
<comment type="caution">
    <text evidence="20">The sequence shown here is derived from an EMBL/GenBank/DDBJ whole genome shotgun (WGS) entry which is preliminary data.</text>
</comment>
<dbReference type="Pfam" id="PF03717">
    <property type="entry name" value="PBP_dimer"/>
    <property type="match status" value="1"/>
</dbReference>
<dbReference type="RefSeq" id="WP_060238377.1">
    <property type="nucleotide sequence ID" value="NZ_LPJR01000001.1"/>
</dbReference>
<dbReference type="AlphaFoldDB" id="A0A132EP03"/>
<evidence type="ECO:0000259" key="18">
    <source>
        <dbReference type="Pfam" id="PF00905"/>
    </source>
</evidence>
<keyword evidence="8 16" id="KW-0378">Hydrolase</keyword>
<dbReference type="GO" id="GO:0009002">
    <property type="term" value="F:serine-type D-Ala-D-Ala carboxypeptidase activity"/>
    <property type="evidence" value="ECO:0007669"/>
    <property type="project" value="UniProtKB-UniRule"/>
</dbReference>
<evidence type="ECO:0000256" key="13">
    <source>
        <dbReference type="ARBA" id="ARBA00023210"/>
    </source>
</evidence>
<dbReference type="EMBL" id="LPJR01000001">
    <property type="protein sequence ID" value="KWF38141.1"/>
    <property type="molecule type" value="Genomic_DNA"/>
</dbReference>
<dbReference type="GO" id="GO:0043093">
    <property type="term" value="P:FtsZ-dependent cytokinesis"/>
    <property type="evidence" value="ECO:0007669"/>
    <property type="project" value="UniProtKB-UniRule"/>
</dbReference>
<dbReference type="GO" id="GO:0009252">
    <property type="term" value="P:peptidoglycan biosynthetic process"/>
    <property type="evidence" value="ECO:0007669"/>
    <property type="project" value="UniProtKB-UniRule"/>
</dbReference>
<keyword evidence="12 16" id="KW-0472">Membrane</keyword>
<keyword evidence="15 16" id="KW-0961">Cell wall biogenesis/degradation</keyword>
<evidence type="ECO:0000256" key="17">
    <source>
        <dbReference type="SAM" id="MobiDB-lite"/>
    </source>
</evidence>
<dbReference type="InterPro" id="IPR050515">
    <property type="entry name" value="Beta-lactam/transpept"/>
</dbReference>
<dbReference type="GO" id="GO:0008360">
    <property type="term" value="P:regulation of cell shape"/>
    <property type="evidence" value="ECO:0007669"/>
    <property type="project" value="UniProtKB-KW"/>
</dbReference>
<name>A0A132EP03_9BURK</name>
<evidence type="ECO:0000256" key="4">
    <source>
        <dbReference type="ARBA" id="ARBA00022618"/>
    </source>
</evidence>
<dbReference type="InterPro" id="IPR001460">
    <property type="entry name" value="PCN-bd_Tpept"/>
</dbReference>
<keyword evidence="11 16" id="KW-1133">Transmembrane helix</keyword>
<evidence type="ECO:0000256" key="14">
    <source>
        <dbReference type="ARBA" id="ARBA00023306"/>
    </source>
</evidence>
<evidence type="ECO:0000256" key="9">
    <source>
        <dbReference type="ARBA" id="ARBA00022960"/>
    </source>
</evidence>
<reference evidence="20 21" key="1">
    <citation type="submission" date="2015-11" db="EMBL/GenBank/DDBJ databases">
        <title>Expanding the genomic diversity of Burkholderia species for the development of highly accurate diagnostics.</title>
        <authorList>
            <person name="Sahl J."/>
            <person name="Keim P."/>
            <person name="Wagner D."/>
        </authorList>
    </citation>
    <scope>NUCLEOTIDE SEQUENCE [LARGE SCALE GENOMIC DNA]</scope>
    <source>
        <strain evidence="20 21">MSMB368WGS</strain>
    </source>
</reference>
<organism evidence="20 21">
    <name type="scientific">Burkholderia pseudomultivorans</name>
    <dbReference type="NCBI Taxonomy" id="1207504"/>
    <lineage>
        <taxon>Bacteria</taxon>
        <taxon>Pseudomonadati</taxon>
        <taxon>Pseudomonadota</taxon>
        <taxon>Betaproteobacteria</taxon>
        <taxon>Burkholderiales</taxon>
        <taxon>Burkholderiaceae</taxon>
        <taxon>Burkholderia</taxon>
        <taxon>Burkholderia cepacia complex</taxon>
    </lineage>
</organism>
<keyword evidence="2 16" id="KW-1003">Cell membrane</keyword>
<evidence type="ECO:0000256" key="6">
    <source>
        <dbReference type="ARBA" id="ARBA00022670"/>
    </source>
</evidence>
<evidence type="ECO:0000256" key="11">
    <source>
        <dbReference type="ARBA" id="ARBA00022989"/>
    </source>
</evidence>
<keyword evidence="7 16" id="KW-0812">Transmembrane</keyword>
<keyword evidence="3 16" id="KW-0997">Cell inner membrane</keyword>
<dbReference type="SUPFAM" id="SSF56601">
    <property type="entry name" value="beta-lactamase/transpeptidase-like"/>
    <property type="match status" value="1"/>
</dbReference>
<dbReference type="Gene3D" id="3.90.1310.10">
    <property type="entry name" value="Penicillin-binding protein 2a (Domain 2)"/>
    <property type="match status" value="1"/>
</dbReference>
<dbReference type="PANTHER" id="PTHR30627:SF1">
    <property type="entry name" value="PEPTIDOGLYCAN D,D-TRANSPEPTIDASE FTSI"/>
    <property type="match status" value="1"/>
</dbReference>
<dbReference type="GO" id="GO:0000917">
    <property type="term" value="P:division septum assembly"/>
    <property type="evidence" value="ECO:0007669"/>
    <property type="project" value="UniProtKB-KW"/>
</dbReference>
<evidence type="ECO:0000256" key="1">
    <source>
        <dbReference type="ARBA" id="ARBA00004370"/>
    </source>
</evidence>
<evidence type="ECO:0000256" key="15">
    <source>
        <dbReference type="ARBA" id="ARBA00023316"/>
    </source>
</evidence>
<dbReference type="InterPro" id="IPR005311">
    <property type="entry name" value="PBP_dimer"/>
</dbReference>
<feature type="region of interest" description="Disordered" evidence="17">
    <location>
        <begin position="571"/>
        <end position="645"/>
    </location>
</feature>
<keyword evidence="5 16" id="KW-0121">Carboxypeptidase</keyword>
<evidence type="ECO:0000256" key="16">
    <source>
        <dbReference type="HAMAP-Rule" id="MF_02080"/>
    </source>
</evidence>
<dbReference type="HAMAP" id="MF_02080">
    <property type="entry name" value="FtsI_transpept"/>
    <property type="match status" value="1"/>
</dbReference>
<dbReference type="GO" id="GO:0008658">
    <property type="term" value="F:penicillin binding"/>
    <property type="evidence" value="ECO:0007669"/>
    <property type="project" value="InterPro"/>
</dbReference>
<dbReference type="Pfam" id="PF00905">
    <property type="entry name" value="Transpeptidase"/>
    <property type="match status" value="1"/>
</dbReference>
<dbReference type="Gene3D" id="3.30.450.330">
    <property type="match status" value="1"/>
</dbReference>
<dbReference type="GO" id="GO:0008955">
    <property type="term" value="F:peptidoglycan glycosyltransferase activity"/>
    <property type="evidence" value="ECO:0007669"/>
    <property type="project" value="InterPro"/>
</dbReference>
<accession>A0A132EP03</accession>
<evidence type="ECO:0000256" key="10">
    <source>
        <dbReference type="ARBA" id="ARBA00022984"/>
    </source>
</evidence>
<evidence type="ECO:0000256" key="3">
    <source>
        <dbReference type="ARBA" id="ARBA00022519"/>
    </source>
</evidence>
<evidence type="ECO:0000256" key="2">
    <source>
        <dbReference type="ARBA" id="ARBA00022475"/>
    </source>
</evidence>
<comment type="pathway">
    <text evidence="16">Cell wall biogenesis; peptidoglycan biosynthesis.</text>
</comment>
<comment type="catalytic activity">
    <reaction evidence="16">
        <text>Preferential cleavage: (Ac)2-L-Lys-D-Ala-|-D-Ala. Also transpeptidation of peptidyl-alanyl moieties that are N-acyl substituents of D-alanine.</text>
        <dbReference type="EC" id="3.4.16.4"/>
    </reaction>
</comment>
<feature type="compositionally biased region" description="Low complexity" evidence="17">
    <location>
        <begin position="591"/>
        <end position="626"/>
    </location>
</feature>
<sequence length="645" mass="69147">MSVKKKTHPADPYATATKHPMLASRLPMWRSKLIVIIVFLAFAALIARAFWVQVANQDFYVGQGQKRYQRTIELDAMRGRIVDRNGAMLAVSLSTYEIWANPKQVADTDYPQIAKLLDMPLAEVKRRLGNDKTFVLLKRQVDADTAGRLEKLAIDGITQIADSKRFYPEGESAAHVVGFTNVEDQGQEGVELAANQRLSGTSGQREVIRDRLGRIVSDTRPLVPAQHGATIELTIDRRIQQLAFSQLKAAVIENNALAGSVVVLDAQNGEILALANYPTFDPNDRARLTGQQLRNRAVIDTFEPGSTIKPLVVALSIDERKVTPNTIINTSPGTYKIGPAVIHDTSNHGSLTVSQALQKSSNVALAKLALNLPAETIWNKYQEYGIGRAPDLTFPGVASGRLRSYKRWRPIEQATMAYGYGLSMSLLQIAQTYTAYAGDGTLHPVSLLKNGTDQQTIDAHRGHRVTSPQTAAAIRSMLEMAVGEGGTGRRARVDGYRIGGKTGTARKQVGATYAKGKYRALFAGMAPMSNPRLIVAVMIDEPRGKGYYGGTVAGPVFSSVTSGSLQLLGVPPDAPVEADKDAPVRKGPVPQKTAAAPKAAATHARTATTPQAGAVAKTAGATKSAAPVETAAQSGTAVQKKTAAG</sequence>
<protein>
    <recommendedName>
        <fullName evidence="16">Peptidoglycan D,D-transpeptidase FtsI</fullName>
        <ecNumber evidence="16">3.4.16.4</ecNumber>
    </recommendedName>
    <alternativeName>
        <fullName evidence="16">Penicillin-binding protein 3</fullName>
        <shortName evidence="16">PBP-3</shortName>
    </alternativeName>
</protein>
<keyword evidence="9 16" id="KW-0133">Cell shape</keyword>
<dbReference type="InterPro" id="IPR037532">
    <property type="entry name" value="FtsI_transpept"/>
</dbReference>
<dbReference type="InterPro" id="IPR012338">
    <property type="entry name" value="Beta-lactam/transpept-like"/>
</dbReference>
<dbReference type="GO" id="GO:0006508">
    <property type="term" value="P:proteolysis"/>
    <property type="evidence" value="ECO:0007669"/>
    <property type="project" value="UniProtKB-KW"/>
</dbReference>
<keyword evidence="14 16" id="KW-0131">Cell cycle</keyword>
<keyword evidence="6 16" id="KW-0645">Protease</keyword>
<feature type="domain" description="Penicillin-binding protein dimerisation" evidence="19">
    <location>
        <begin position="75"/>
        <end position="218"/>
    </location>
</feature>
<dbReference type="GO" id="GO:0071555">
    <property type="term" value="P:cell wall organization"/>
    <property type="evidence" value="ECO:0007669"/>
    <property type="project" value="UniProtKB-KW"/>
</dbReference>
<gene>
    <name evidence="16" type="primary">ftsI</name>
    <name evidence="20" type="ORF">WT56_05535</name>
</gene>
<keyword evidence="10 16" id="KW-0573">Peptidoglycan synthesis</keyword>
<dbReference type="PANTHER" id="PTHR30627">
    <property type="entry name" value="PEPTIDOGLYCAN D,D-TRANSPEPTIDASE"/>
    <property type="match status" value="1"/>
</dbReference>
<comment type="similarity">
    <text evidence="16">Belongs to the transpeptidase family. FtsI subfamily.</text>
</comment>
<keyword evidence="4 16" id="KW-0132">Cell division</keyword>